<reference evidence="1" key="1">
    <citation type="journal article" date="2014" name="Int. J. Syst. Evol. Microbiol.">
        <title>Complete genome sequence of Corynebacterium casei LMG S-19264T (=DSM 44701T), isolated from a smear-ripened cheese.</title>
        <authorList>
            <consortium name="US DOE Joint Genome Institute (JGI-PGF)"/>
            <person name="Walter F."/>
            <person name="Albersmeier A."/>
            <person name="Kalinowski J."/>
            <person name="Ruckert C."/>
        </authorList>
    </citation>
    <scope>NUCLEOTIDE SEQUENCE</scope>
    <source>
        <strain evidence="1">CGMCC 4.7398</strain>
    </source>
</reference>
<sequence>MSYVTFQGEQAMTNDQDRAQGAARLRRWVLRALGASALTACGLAGGVGLASSASALGGVDDLLGDATGTVKGAVTQVVDTVAEPAAASVEPAAEQATTFVAVAKKPLTDAAKPAPETKSTMAAAAKPVADVSKPVAEAVEPVAEAVKPLADVTKPVTEAVKPVAEAARPVTEAVKPVVEAARPVTEAVKPVVEAARPVTDVVGGVAAPVVKALEPVTRPVLHTAGDALVPVLDPILRPVGAAPAPVVDPFVPVLTDVELDVPTPPGLAGLTGDDGILTGGGGFVGLLGPTTTAVHMAAFVLAAEGSAFRFLATAIVRAVDLVRPTSGGVLTLALGGGGELPSGTSGAGAGAGGSPLRSAENEIAVLAFLALVVLRSWMLASADTRTAHPRTFHEVPVAPA</sequence>
<keyword evidence="2" id="KW-1185">Reference proteome</keyword>
<name>A0A919KZ14_9MICO</name>
<protein>
    <submittedName>
        <fullName evidence="1">Uncharacterized protein</fullName>
    </submittedName>
</protein>
<accession>A0A919KZ14</accession>
<organism evidence="1 2">
    <name type="scientific">Promicromonospora soli</name>
    <dbReference type="NCBI Taxonomy" id="2035533"/>
    <lineage>
        <taxon>Bacteria</taxon>
        <taxon>Bacillati</taxon>
        <taxon>Actinomycetota</taxon>
        <taxon>Actinomycetes</taxon>
        <taxon>Micrococcales</taxon>
        <taxon>Promicromonosporaceae</taxon>
        <taxon>Promicromonospora</taxon>
    </lineage>
</organism>
<dbReference type="Proteomes" id="UP000627369">
    <property type="component" value="Unassembled WGS sequence"/>
</dbReference>
<gene>
    <name evidence="1" type="ORF">GCM10017772_37740</name>
</gene>
<proteinExistence type="predicted"/>
<dbReference type="AlphaFoldDB" id="A0A919KZ14"/>
<evidence type="ECO:0000313" key="2">
    <source>
        <dbReference type="Proteomes" id="UP000627369"/>
    </source>
</evidence>
<dbReference type="EMBL" id="BNAS01000006">
    <property type="protein sequence ID" value="GHH77244.1"/>
    <property type="molecule type" value="Genomic_DNA"/>
</dbReference>
<reference evidence="1" key="2">
    <citation type="submission" date="2020-09" db="EMBL/GenBank/DDBJ databases">
        <authorList>
            <person name="Sun Q."/>
            <person name="Zhou Y."/>
        </authorList>
    </citation>
    <scope>NUCLEOTIDE SEQUENCE</scope>
    <source>
        <strain evidence="1">CGMCC 4.7398</strain>
    </source>
</reference>
<comment type="caution">
    <text evidence="1">The sequence shown here is derived from an EMBL/GenBank/DDBJ whole genome shotgun (WGS) entry which is preliminary data.</text>
</comment>
<evidence type="ECO:0000313" key="1">
    <source>
        <dbReference type="EMBL" id="GHH77244.1"/>
    </source>
</evidence>